<evidence type="ECO:0000313" key="2">
    <source>
        <dbReference type="Proteomes" id="UP000494106"/>
    </source>
</evidence>
<proteinExistence type="predicted"/>
<organism evidence="1 2">
    <name type="scientific">Arctia plantaginis</name>
    <name type="common">Wood tiger moth</name>
    <name type="synonym">Phalaena plantaginis</name>
    <dbReference type="NCBI Taxonomy" id="874455"/>
    <lineage>
        <taxon>Eukaryota</taxon>
        <taxon>Metazoa</taxon>
        <taxon>Ecdysozoa</taxon>
        <taxon>Arthropoda</taxon>
        <taxon>Hexapoda</taxon>
        <taxon>Insecta</taxon>
        <taxon>Pterygota</taxon>
        <taxon>Neoptera</taxon>
        <taxon>Endopterygota</taxon>
        <taxon>Lepidoptera</taxon>
        <taxon>Glossata</taxon>
        <taxon>Ditrysia</taxon>
        <taxon>Noctuoidea</taxon>
        <taxon>Erebidae</taxon>
        <taxon>Arctiinae</taxon>
        <taxon>Arctia</taxon>
    </lineage>
</organism>
<comment type="caution">
    <text evidence="1">The sequence shown here is derived from an EMBL/GenBank/DDBJ whole genome shotgun (WGS) entry which is preliminary data.</text>
</comment>
<sequence length="127" mass="14138">MPLDIAARCELNKQSPTSRPGSAHIGLSFLRIQPVRSRGWRGSWAAPRQQTASLAMQRLWSGNFSHVNLAAWKTTPGVAVTGYKLVRIGCKLTKCTRPVQDDMHAFGINHENWEDLANNRKKSGKSL</sequence>
<dbReference type="AlphaFoldDB" id="A0A8S0YST0"/>
<dbReference type="Proteomes" id="UP000494106">
    <property type="component" value="Unassembled WGS sequence"/>
</dbReference>
<evidence type="ECO:0000313" key="1">
    <source>
        <dbReference type="EMBL" id="CAB3222758.1"/>
    </source>
</evidence>
<reference evidence="1 2" key="1">
    <citation type="submission" date="2020-04" db="EMBL/GenBank/DDBJ databases">
        <authorList>
            <person name="Wallbank WR R."/>
            <person name="Pardo Diaz C."/>
            <person name="Kozak K."/>
            <person name="Martin S."/>
            <person name="Jiggins C."/>
            <person name="Moest M."/>
            <person name="Warren A I."/>
            <person name="Byers J.R.P. K."/>
            <person name="Montejo-Kovacevich G."/>
            <person name="Yen C E."/>
        </authorList>
    </citation>
    <scope>NUCLEOTIDE SEQUENCE [LARGE SCALE GENOMIC DNA]</scope>
</reference>
<protein>
    <submittedName>
        <fullName evidence="1">Uncharacterized protein</fullName>
    </submittedName>
</protein>
<keyword evidence="2" id="KW-1185">Reference proteome</keyword>
<dbReference type="EMBL" id="CADEBC010000100">
    <property type="protein sequence ID" value="CAB3222758.1"/>
    <property type="molecule type" value="Genomic_DNA"/>
</dbReference>
<gene>
    <name evidence="1" type="ORF">APLA_LOCUS1244</name>
</gene>
<name>A0A8S0YST0_ARCPL</name>
<accession>A0A8S0YST0</accession>